<evidence type="ECO:0000256" key="10">
    <source>
        <dbReference type="SAM" id="MobiDB-lite"/>
    </source>
</evidence>
<comment type="caution">
    <text evidence="11">The sequence shown here is derived from an EMBL/GenBank/DDBJ whole genome shotgun (WGS) entry which is preliminary data.</text>
</comment>
<feature type="region of interest" description="Disordered" evidence="10">
    <location>
        <begin position="35"/>
        <end position="62"/>
    </location>
</feature>
<feature type="active site" evidence="6">
    <location>
        <position position="591"/>
    </location>
</feature>
<feature type="binding site" evidence="7">
    <location>
        <position position="1017"/>
    </location>
    <ligand>
        <name>Ca(2+)</name>
        <dbReference type="ChEBI" id="CHEBI:29108"/>
    </ligand>
</feature>
<dbReference type="PANTHER" id="PTHR11742">
    <property type="entry name" value="MANNOSYL-OLIGOSACCHARIDE ALPHA-1,2-MANNOSIDASE-RELATED"/>
    <property type="match status" value="1"/>
</dbReference>
<dbReference type="GO" id="GO:0004571">
    <property type="term" value="F:mannosyl-oligosaccharide 1,2-alpha-mannosidase activity"/>
    <property type="evidence" value="ECO:0007669"/>
    <property type="project" value="InterPro"/>
</dbReference>
<evidence type="ECO:0000313" key="12">
    <source>
        <dbReference type="Proteomes" id="UP000462212"/>
    </source>
</evidence>
<gene>
    <name evidence="11" type="primary">Man1b1_1</name>
    <name evidence="11" type="ORF">LSUB1_G004787</name>
</gene>
<evidence type="ECO:0000256" key="7">
    <source>
        <dbReference type="PIRSR" id="PIRSR601382-2"/>
    </source>
</evidence>
<dbReference type="Proteomes" id="UP000462212">
    <property type="component" value="Unassembled WGS sequence"/>
</dbReference>
<keyword evidence="7" id="KW-0479">Metal-binding</keyword>
<dbReference type="UniPathway" id="UPA00378"/>
<dbReference type="PANTHER" id="PTHR11742:SF103">
    <property type="entry name" value="ENDOPLASMIC RETICULUM MANNOSIDASE MNL2-RELATED"/>
    <property type="match status" value="1"/>
</dbReference>
<evidence type="ECO:0000256" key="4">
    <source>
        <dbReference type="ARBA" id="ARBA00022801"/>
    </source>
</evidence>
<reference evidence="11 12" key="1">
    <citation type="submission" date="2018-05" db="EMBL/GenBank/DDBJ databases">
        <title>Genome sequencing and assembly of the regulated plant pathogen Lachnellula willkommii and related sister species for the development of diagnostic species identification markers.</title>
        <authorList>
            <person name="Giroux E."/>
            <person name="Bilodeau G."/>
        </authorList>
    </citation>
    <scope>NUCLEOTIDE SEQUENCE [LARGE SCALE GENOMIC DNA]</scope>
    <source>
        <strain evidence="11 12">CBS 197.66</strain>
    </source>
</reference>
<feature type="compositionally biased region" description="Polar residues" evidence="10">
    <location>
        <begin position="107"/>
        <end position="116"/>
    </location>
</feature>
<name>A0A8H8U697_9HELO</name>
<evidence type="ECO:0000256" key="1">
    <source>
        <dbReference type="ARBA" id="ARBA00001913"/>
    </source>
</evidence>
<dbReference type="PRINTS" id="PR00747">
    <property type="entry name" value="GLYHDRLASE47"/>
</dbReference>
<sequence>MIMMRFRRYRVFLIFAALITILLIRLSHRKDWPQYSQSQSVGGASDTAPARPDSFPKWTPPVEEERLIGLEKSKPETEEKPQRKPEVVLLETTPKTTPTSILNVKTTTKSSATAQETVPKFTPPNRQRPPPAADVYSGDVYNTDVDDVHPVAPPGRQELLELPAATSAIHWSKQPEHFPVPTESIIKLPTGTPVSIPKIQYAFHEETSDMKRDREQRQTIVKQEFEKAWGGYKKHAWLHDELSPVSGKFRDPFCGWAATLVDTLDTLWIMGLEEEFEEAAKAVDLIDFTTSPRSDIPMFETTIRYLGGLLAAYDVSGGRYKNLLDKAVELADILIGAFDTPNRMPILYYRWRPAFASQPHRASQRSNLAELGSLSMEFTRLAQLTQDQRYYDAVARVTNALSEWQDRGTALGNVFPDDVDASGCNRTVELTSQQPVASFVPAMSKDDEKVLGYQPDTPGTVAEPRKKGIKDSPSGPGSLQVQILPGELSKAHIKDWEDPKDKVETKKTTKRDVGSEPDAASANGEEPHTPPTQVNPISGLPSRPNNGEVMQNMEIQAETASSNWDCKPQGLEPSENSLNQALKFGMGGGQDSTYEYFPKQFLLLGGLETQYRKLYLKTVEDIKKWMLFRPMVPGNRDILFAGTVTTRGDPENDIQLNPEVAHLTCFIGGMIGMSAKIFGLESDLELAKKLTDACVWAYESTPTGIMPETAIAFPCASSEDCKWNETLYHQELDPIWNERDGNVESYKKAKLESDEQLAANAKALASKKEAQRLNAQNQDEEVEYDGNPHGNGTAALEKDGTVSLQKRQSESSPKLEVPEPITHNFKDSSIGKIPAENSKTPKSKPKVALSPEEEKFYHQKAASTADDLLTVATGGRMDELPSVEPVEPPMRDPSMPFTHEEFVDNRIAQEGLPPGYTYIKSNKYILRPEAIESVWYMYRITGETTWQDKGWNMFESIINSTSTKYGHSAILDVTSPRNETYQLDEMESFWTAETLKYFYLLYSTPDVISLDEWVLNTEAHPFKRPS</sequence>
<evidence type="ECO:0000313" key="11">
    <source>
        <dbReference type="EMBL" id="TVY35370.1"/>
    </source>
</evidence>
<feature type="active site" description="Proton donor" evidence="6">
    <location>
        <position position="300"/>
    </location>
</feature>
<dbReference type="GO" id="GO:0005975">
    <property type="term" value="P:carbohydrate metabolic process"/>
    <property type="evidence" value="ECO:0007669"/>
    <property type="project" value="InterPro"/>
</dbReference>
<dbReference type="EMBL" id="QGMJ01000531">
    <property type="protein sequence ID" value="TVY35370.1"/>
    <property type="molecule type" value="Genomic_DNA"/>
</dbReference>
<dbReference type="GO" id="GO:0005509">
    <property type="term" value="F:calcium ion binding"/>
    <property type="evidence" value="ECO:0007669"/>
    <property type="project" value="InterPro"/>
</dbReference>
<feature type="region of interest" description="Disordered" evidence="10">
    <location>
        <begin position="107"/>
        <end position="134"/>
    </location>
</feature>
<feature type="region of interest" description="Disordered" evidence="10">
    <location>
        <begin position="769"/>
        <end position="849"/>
    </location>
</feature>
<dbReference type="GO" id="GO:0036503">
    <property type="term" value="P:ERAD pathway"/>
    <property type="evidence" value="ECO:0007669"/>
    <property type="project" value="UniProtKB-ARBA"/>
</dbReference>
<dbReference type="EC" id="3.2.1.-" evidence="9"/>
<evidence type="ECO:0000256" key="2">
    <source>
        <dbReference type="ARBA" id="ARBA00004922"/>
    </source>
</evidence>
<feature type="compositionally biased region" description="Polar residues" evidence="10">
    <location>
        <begin position="802"/>
        <end position="812"/>
    </location>
</feature>
<protein>
    <recommendedName>
        <fullName evidence="9">alpha-1,2-Mannosidase</fullName>
        <ecNumber evidence="9">3.2.1.-</ecNumber>
    </recommendedName>
</protein>
<dbReference type="SUPFAM" id="SSF48225">
    <property type="entry name" value="Seven-hairpin glycosidases"/>
    <property type="match status" value="1"/>
</dbReference>
<comment type="pathway">
    <text evidence="2">Protein modification; protein glycosylation.</text>
</comment>
<keyword evidence="4 9" id="KW-0378">Hydrolase</keyword>
<dbReference type="InterPro" id="IPR012341">
    <property type="entry name" value="6hp_glycosidase-like_sf"/>
</dbReference>
<accession>A0A8H8U697</accession>
<organism evidence="11 12">
    <name type="scientific">Lachnellula subtilissima</name>
    <dbReference type="NCBI Taxonomy" id="602034"/>
    <lineage>
        <taxon>Eukaryota</taxon>
        <taxon>Fungi</taxon>
        <taxon>Dikarya</taxon>
        <taxon>Ascomycota</taxon>
        <taxon>Pezizomycotina</taxon>
        <taxon>Leotiomycetes</taxon>
        <taxon>Helotiales</taxon>
        <taxon>Lachnaceae</taxon>
        <taxon>Lachnellula</taxon>
    </lineage>
</organism>
<evidence type="ECO:0000256" key="5">
    <source>
        <dbReference type="ARBA" id="ARBA00023157"/>
    </source>
</evidence>
<evidence type="ECO:0000256" key="3">
    <source>
        <dbReference type="ARBA" id="ARBA00007658"/>
    </source>
</evidence>
<comment type="similarity">
    <text evidence="3 9">Belongs to the glycosyl hydrolase 47 family.</text>
</comment>
<dbReference type="GO" id="GO:0016020">
    <property type="term" value="C:membrane"/>
    <property type="evidence" value="ECO:0007669"/>
    <property type="project" value="InterPro"/>
</dbReference>
<evidence type="ECO:0000256" key="8">
    <source>
        <dbReference type="PIRSR" id="PIRSR601382-3"/>
    </source>
</evidence>
<keyword evidence="12" id="KW-1185">Reference proteome</keyword>
<dbReference type="InterPro" id="IPR001382">
    <property type="entry name" value="Glyco_hydro_47"/>
</dbReference>
<proteinExistence type="inferred from homology"/>
<feature type="compositionally biased region" description="Basic and acidic residues" evidence="10">
    <location>
        <begin position="489"/>
        <end position="514"/>
    </location>
</feature>
<feature type="active site" evidence="6">
    <location>
        <position position="929"/>
    </location>
</feature>
<feature type="disulfide bond" evidence="8">
    <location>
        <begin position="665"/>
        <end position="694"/>
    </location>
</feature>
<dbReference type="OrthoDB" id="10052040at2759"/>
<dbReference type="InterPro" id="IPR050749">
    <property type="entry name" value="Glycosyl_Hydrolase_47"/>
</dbReference>
<feature type="region of interest" description="Disordered" evidence="10">
    <location>
        <begin position="447"/>
        <end position="547"/>
    </location>
</feature>
<keyword evidence="5 8" id="KW-1015">Disulfide bond</keyword>
<dbReference type="Pfam" id="PF01532">
    <property type="entry name" value="Glyco_hydro_47"/>
    <property type="match status" value="1"/>
</dbReference>
<keyword evidence="7" id="KW-0106">Calcium</keyword>
<keyword evidence="9" id="KW-0326">Glycosidase</keyword>
<dbReference type="AlphaFoldDB" id="A0A8H8U697"/>
<feature type="active site" description="Proton donor" evidence="6">
    <location>
        <position position="708"/>
    </location>
</feature>
<evidence type="ECO:0000256" key="6">
    <source>
        <dbReference type="PIRSR" id="PIRSR601382-1"/>
    </source>
</evidence>
<dbReference type="InterPro" id="IPR036026">
    <property type="entry name" value="Seven-hairpin_glycosidases"/>
</dbReference>
<evidence type="ECO:0000256" key="9">
    <source>
        <dbReference type="RuleBase" id="RU361193"/>
    </source>
</evidence>
<dbReference type="Gene3D" id="1.50.10.10">
    <property type="match status" value="3"/>
</dbReference>
<comment type="cofactor">
    <cofactor evidence="1 7">
        <name>Ca(2+)</name>
        <dbReference type="ChEBI" id="CHEBI:29108"/>
    </cofactor>
</comment>
<dbReference type="GO" id="GO:0005783">
    <property type="term" value="C:endoplasmic reticulum"/>
    <property type="evidence" value="ECO:0007669"/>
    <property type="project" value="TreeGrafter"/>
</dbReference>